<reference evidence="1 2" key="1">
    <citation type="submission" date="2021-06" db="EMBL/GenBank/DDBJ databases">
        <title>Caerostris extrusa draft genome.</title>
        <authorList>
            <person name="Kono N."/>
            <person name="Arakawa K."/>
        </authorList>
    </citation>
    <scope>NUCLEOTIDE SEQUENCE [LARGE SCALE GENOMIC DNA]</scope>
</reference>
<organism evidence="1 2">
    <name type="scientific">Caerostris extrusa</name>
    <name type="common">Bark spider</name>
    <name type="synonym">Caerostris bankana</name>
    <dbReference type="NCBI Taxonomy" id="172846"/>
    <lineage>
        <taxon>Eukaryota</taxon>
        <taxon>Metazoa</taxon>
        <taxon>Ecdysozoa</taxon>
        <taxon>Arthropoda</taxon>
        <taxon>Chelicerata</taxon>
        <taxon>Arachnida</taxon>
        <taxon>Araneae</taxon>
        <taxon>Araneomorphae</taxon>
        <taxon>Entelegynae</taxon>
        <taxon>Araneoidea</taxon>
        <taxon>Araneidae</taxon>
        <taxon>Caerostris</taxon>
    </lineage>
</organism>
<name>A0AAV4XDE3_CAEEX</name>
<sequence length="138" mass="15251">MAEDMADGRATELLLEPGICRSITSLPEIGFTLIYAVFKFPDSTHPAHALLQIRTSHANIPLVVGGYPAKARGVVFSKTSSRSIFSILFLPLQPWMLSCSLTKTGPNTMKRHLGSTLLRHCFPKCSELQKYSIFDIQA</sequence>
<protein>
    <submittedName>
        <fullName evidence="1">Uncharacterized protein</fullName>
    </submittedName>
</protein>
<dbReference type="Proteomes" id="UP001054945">
    <property type="component" value="Unassembled WGS sequence"/>
</dbReference>
<accession>A0AAV4XDE3</accession>
<proteinExistence type="predicted"/>
<gene>
    <name evidence="1" type="ORF">CEXT_526411</name>
</gene>
<evidence type="ECO:0000313" key="2">
    <source>
        <dbReference type="Proteomes" id="UP001054945"/>
    </source>
</evidence>
<dbReference type="AlphaFoldDB" id="A0AAV4XDE3"/>
<dbReference type="EMBL" id="BPLR01000078">
    <property type="protein sequence ID" value="GIY91981.1"/>
    <property type="molecule type" value="Genomic_DNA"/>
</dbReference>
<evidence type="ECO:0000313" key="1">
    <source>
        <dbReference type="EMBL" id="GIY91981.1"/>
    </source>
</evidence>
<keyword evidence="2" id="KW-1185">Reference proteome</keyword>
<comment type="caution">
    <text evidence="1">The sequence shown here is derived from an EMBL/GenBank/DDBJ whole genome shotgun (WGS) entry which is preliminary data.</text>
</comment>